<dbReference type="EMBL" id="AXCM01015497">
    <property type="status" value="NOT_ANNOTATED_CDS"/>
    <property type="molecule type" value="Genomic_DNA"/>
</dbReference>
<dbReference type="Proteomes" id="UP000075883">
    <property type="component" value="Unassembled WGS sequence"/>
</dbReference>
<evidence type="ECO:0000256" key="1">
    <source>
        <dbReference type="SAM" id="MobiDB-lite"/>
    </source>
</evidence>
<dbReference type="VEuPathDB" id="VectorBase:ACUA018731"/>
<accession>A0A182MHZ4</accession>
<proteinExistence type="predicted"/>
<reference evidence="2" key="2">
    <citation type="submission" date="2020-05" db="UniProtKB">
        <authorList>
            <consortium name="EnsemblMetazoa"/>
        </authorList>
    </citation>
    <scope>IDENTIFICATION</scope>
    <source>
        <strain evidence="2">A-37</strain>
    </source>
</reference>
<feature type="region of interest" description="Disordered" evidence="1">
    <location>
        <begin position="1"/>
        <end position="69"/>
    </location>
</feature>
<keyword evidence="3" id="KW-1185">Reference proteome</keyword>
<dbReference type="EnsemblMetazoa" id="ACUA018731-RA">
    <property type="protein sequence ID" value="ACUA018731-PA"/>
    <property type="gene ID" value="ACUA018731"/>
</dbReference>
<dbReference type="AlphaFoldDB" id="A0A182MHZ4"/>
<evidence type="ECO:0000313" key="2">
    <source>
        <dbReference type="EnsemblMetazoa" id="ACUA018731-PA"/>
    </source>
</evidence>
<sequence>MTRLTSGSKRRTRPPTTCTKATRSMRPLMGSTRMGSKQRRNSSRHRSPYRPYRPSRRTAKRTAKRTHPCRLPSGFSLYKTLVRVVWIVIGRRGVVGRGMGEILVRLFNIYEKITSDGDGRQQAFSAFFRTITEVTKQQSASRVKKQQKNRGTN</sequence>
<name>A0A182MHZ4_9DIPT</name>
<organism evidence="2 3">
    <name type="scientific">Anopheles culicifacies</name>
    <dbReference type="NCBI Taxonomy" id="139723"/>
    <lineage>
        <taxon>Eukaryota</taxon>
        <taxon>Metazoa</taxon>
        <taxon>Ecdysozoa</taxon>
        <taxon>Arthropoda</taxon>
        <taxon>Hexapoda</taxon>
        <taxon>Insecta</taxon>
        <taxon>Pterygota</taxon>
        <taxon>Neoptera</taxon>
        <taxon>Endopterygota</taxon>
        <taxon>Diptera</taxon>
        <taxon>Nematocera</taxon>
        <taxon>Culicoidea</taxon>
        <taxon>Culicidae</taxon>
        <taxon>Anophelinae</taxon>
        <taxon>Anopheles</taxon>
        <taxon>culicifacies species complex</taxon>
    </lineage>
</organism>
<reference evidence="3" key="1">
    <citation type="submission" date="2013-09" db="EMBL/GenBank/DDBJ databases">
        <title>The Genome Sequence of Anopheles culicifacies species A.</title>
        <authorList>
            <consortium name="The Broad Institute Genomics Platform"/>
            <person name="Neafsey D.E."/>
            <person name="Besansky N."/>
            <person name="Howell P."/>
            <person name="Walton C."/>
            <person name="Young S.K."/>
            <person name="Zeng Q."/>
            <person name="Gargeya S."/>
            <person name="Fitzgerald M."/>
            <person name="Haas B."/>
            <person name="Abouelleil A."/>
            <person name="Allen A.W."/>
            <person name="Alvarado L."/>
            <person name="Arachchi H.M."/>
            <person name="Berlin A.M."/>
            <person name="Chapman S.B."/>
            <person name="Gainer-Dewar J."/>
            <person name="Goldberg J."/>
            <person name="Griggs A."/>
            <person name="Gujja S."/>
            <person name="Hansen M."/>
            <person name="Howarth C."/>
            <person name="Imamovic A."/>
            <person name="Ireland A."/>
            <person name="Larimer J."/>
            <person name="McCowan C."/>
            <person name="Murphy C."/>
            <person name="Pearson M."/>
            <person name="Poon T.W."/>
            <person name="Priest M."/>
            <person name="Roberts A."/>
            <person name="Saif S."/>
            <person name="Shea T."/>
            <person name="Sisk P."/>
            <person name="Sykes S."/>
            <person name="Wortman J."/>
            <person name="Nusbaum C."/>
            <person name="Birren B."/>
        </authorList>
    </citation>
    <scope>NUCLEOTIDE SEQUENCE [LARGE SCALE GENOMIC DNA]</scope>
    <source>
        <strain evidence="3">A-37</strain>
    </source>
</reference>
<feature type="compositionally biased region" description="Basic residues" evidence="1">
    <location>
        <begin position="36"/>
        <end position="68"/>
    </location>
</feature>
<protein>
    <submittedName>
        <fullName evidence="2">Uncharacterized protein</fullName>
    </submittedName>
</protein>
<evidence type="ECO:0000313" key="3">
    <source>
        <dbReference type="Proteomes" id="UP000075883"/>
    </source>
</evidence>